<dbReference type="PANTHER" id="PTHR23517:SF2">
    <property type="entry name" value="MULTIDRUG RESISTANCE PROTEIN MDTH"/>
    <property type="match status" value="1"/>
</dbReference>
<evidence type="ECO:0000256" key="4">
    <source>
        <dbReference type="ARBA" id="ARBA00022692"/>
    </source>
</evidence>
<feature type="transmembrane region" description="Helical" evidence="7">
    <location>
        <begin position="100"/>
        <end position="122"/>
    </location>
</feature>
<accession>A0A7W3N000</accession>
<dbReference type="InterPro" id="IPR050171">
    <property type="entry name" value="MFS_Transporters"/>
</dbReference>
<evidence type="ECO:0000256" key="5">
    <source>
        <dbReference type="ARBA" id="ARBA00022989"/>
    </source>
</evidence>
<keyword evidence="5 7" id="KW-1133">Transmembrane helix</keyword>
<sequence>MSGGPDRRVIAVVVGVQLAISLGFWAVMAHVAVHLRDDLGLLAGTISLVLGLRPALQYVLYLPVGAVIGPLGAARGGVLACALRAVGFALLGLAEGTAGLVAAAVLLGVGGSLFHAAAQTLLAGVAPELRARGFAAYTIVGQVAAVAGPPAGLLLLGGGFGLLSGVAAGAWALAAMLFLLLRDPPGERATSPAGLAGLAGLGGRMARSVSAVLADRPFLRFSVTIAPFSLMVTQVMTFVPLTGAGAGGTTLYLSVLAAVASAVQPWCARERRGEDPRVLVAGMVCAGTGYLVLAVAPDGTPGTAVLVVSAVLAGLANGFNQASLFQLLVLRAPDRLFGAYFGVLYFTAGLVTLAGGYAVGRLFDAGPWGGPVALVALFAVALLSAAAAWRTAPRRPAPAPAARRKRSAMTSS</sequence>
<evidence type="ECO:0000313" key="9">
    <source>
        <dbReference type="EMBL" id="MBA9005020.1"/>
    </source>
</evidence>
<evidence type="ECO:0000256" key="3">
    <source>
        <dbReference type="ARBA" id="ARBA00022475"/>
    </source>
</evidence>
<feature type="transmembrane region" description="Helical" evidence="7">
    <location>
        <begin position="337"/>
        <end position="359"/>
    </location>
</feature>
<feature type="transmembrane region" description="Helical" evidence="7">
    <location>
        <begin position="245"/>
        <end position="266"/>
    </location>
</feature>
<feature type="transmembrane region" description="Helical" evidence="7">
    <location>
        <begin position="9"/>
        <end position="33"/>
    </location>
</feature>
<keyword evidence="4 7" id="KW-0812">Transmembrane</keyword>
<proteinExistence type="predicted"/>
<organism evidence="9 10">
    <name type="scientific">Thermomonospora cellulosilytica</name>
    <dbReference type="NCBI Taxonomy" id="1411118"/>
    <lineage>
        <taxon>Bacteria</taxon>
        <taxon>Bacillati</taxon>
        <taxon>Actinomycetota</taxon>
        <taxon>Actinomycetes</taxon>
        <taxon>Streptosporangiales</taxon>
        <taxon>Thermomonosporaceae</taxon>
        <taxon>Thermomonospora</taxon>
    </lineage>
</organism>
<dbReference type="Proteomes" id="UP000539313">
    <property type="component" value="Unassembled WGS sequence"/>
</dbReference>
<name>A0A7W3N000_9ACTN</name>
<reference evidence="9 10" key="1">
    <citation type="submission" date="2020-08" db="EMBL/GenBank/DDBJ databases">
        <title>Sequencing the genomes of 1000 actinobacteria strains.</title>
        <authorList>
            <person name="Klenk H.-P."/>
        </authorList>
    </citation>
    <scope>NUCLEOTIDE SEQUENCE [LARGE SCALE GENOMIC DNA]</scope>
    <source>
        <strain evidence="9 10">DSM 45823</strain>
    </source>
</reference>
<dbReference type="SUPFAM" id="SSF103473">
    <property type="entry name" value="MFS general substrate transporter"/>
    <property type="match status" value="1"/>
</dbReference>
<evidence type="ECO:0000313" key="10">
    <source>
        <dbReference type="Proteomes" id="UP000539313"/>
    </source>
</evidence>
<keyword evidence="3" id="KW-1003">Cell membrane</keyword>
<dbReference type="PANTHER" id="PTHR23517">
    <property type="entry name" value="RESISTANCE PROTEIN MDTM, PUTATIVE-RELATED-RELATED"/>
    <property type="match status" value="1"/>
</dbReference>
<dbReference type="InterPro" id="IPR020846">
    <property type="entry name" value="MFS_dom"/>
</dbReference>
<keyword evidence="2" id="KW-0813">Transport</keyword>
<evidence type="ECO:0000256" key="6">
    <source>
        <dbReference type="ARBA" id="ARBA00023136"/>
    </source>
</evidence>
<evidence type="ECO:0000259" key="8">
    <source>
        <dbReference type="PROSITE" id="PS50850"/>
    </source>
</evidence>
<dbReference type="GO" id="GO:0022857">
    <property type="term" value="F:transmembrane transporter activity"/>
    <property type="evidence" value="ECO:0007669"/>
    <property type="project" value="InterPro"/>
</dbReference>
<keyword evidence="6 7" id="KW-0472">Membrane</keyword>
<evidence type="ECO:0000256" key="2">
    <source>
        <dbReference type="ARBA" id="ARBA00022448"/>
    </source>
</evidence>
<gene>
    <name evidence="9" type="ORF">HNR21_003902</name>
</gene>
<dbReference type="InterPro" id="IPR011701">
    <property type="entry name" value="MFS"/>
</dbReference>
<dbReference type="EMBL" id="JACJII010000001">
    <property type="protein sequence ID" value="MBA9005020.1"/>
    <property type="molecule type" value="Genomic_DNA"/>
</dbReference>
<feature type="transmembrane region" description="Helical" evidence="7">
    <location>
        <begin position="39"/>
        <end position="61"/>
    </location>
</feature>
<evidence type="ECO:0000256" key="7">
    <source>
        <dbReference type="SAM" id="Phobius"/>
    </source>
</evidence>
<keyword evidence="10" id="KW-1185">Reference proteome</keyword>
<dbReference type="GO" id="GO:0005886">
    <property type="term" value="C:plasma membrane"/>
    <property type="evidence" value="ECO:0007669"/>
    <property type="project" value="UniProtKB-SubCell"/>
</dbReference>
<comment type="subcellular location">
    <subcellularLocation>
        <location evidence="1">Cell membrane</location>
        <topology evidence="1">Multi-pass membrane protein</topology>
    </subcellularLocation>
</comment>
<feature type="transmembrane region" description="Helical" evidence="7">
    <location>
        <begin position="162"/>
        <end position="181"/>
    </location>
</feature>
<dbReference type="AlphaFoldDB" id="A0A7W3N000"/>
<dbReference type="PROSITE" id="PS50850">
    <property type="entry name" value="MFS"/>
    <property type="match status" value="1"/>
</dbReference>
<evidence type="ECO:0000256" key="1">
    <source>
        <dbReference type="ARBA" id="ARBA00004651"/>
    </source>
</evidence>
<comment type="caution">
    <text evidence="9">The sequence shown here is derived from an EMBL/GenBank/DDBJ whole genome shotgun (WGS) entry which is preliminary data.</text>
</comment>
<dbReference type="Pfam" id="PF07690">
    <property type="entry name" value="MFS_1"/>
    <property type="match status" value="1"/>
</dbReference>
<dbReference type="Gene3D" id="1.20.1250.20">
    <property type="entry name" value="MFS general substrate transporter like domains"/>
    <property type="match status" value="1"/>
</dbReference>
<feature type="transmembrane region" description="Helical" evidence="7">
    <location>
        <begin position="73"/>
        <end position="94"/>
    </location>
</feature>
<feature type="transmembrane region" description="Helical" evidence="7">
    <location>
        <begin position="302"/>
        <end position="325"/>
    </location>
</feature>
<feature type="transmembrane region" description="Helical" evidence="7">
    <location>
        <begin position="134"/>
        <end position="156"/>
    </location>
</feature>
<feature type="transmembrane region" description="Helical" evidence="7">
    <location>
        <begin position="278"/>
        <end position="296"/>
    </location>
</feature>
<dbReference type="InterPro" id="IPR036259">
    <property type="entry name" value="MFS_trans_sf"/>
</dbReference>
<feature type="domain" description="Major facilitator superfamily (MFS) profile" evidence="8">
    <location>
        <begin position="9"/>
        <end position="396"/>
    </location>
</feature>
<feature type="transmembrane region" description="Helical" evidence="7">
    <location>
        <begin position="371"/>
        <end position="389"/>
    </location>
</feature>
<protein>
    <submittedName>
        <fullName evidence="9">MFS family permease</fullName>
    </submittedName>
</protein>